<organism evidence="2 3">
    <name type="scientific">Geosporobacter subterraneus DSM 17957</name>
    <dbReference type="NCBI Taxonomy" id="1121919"/>
    <lineage>
        <taxon>Bacteria</taxon>
        <taxon>Bacillati</taxon>
        <taxon>Bacillota</taxon>
        <taxon>Clostridia</taxon>
        <taxon>Peptostreptococcales</taxon>
        <taxon>Thermotaleaceae</taxon>
        <taxon>Geosporobacter</taxon>
    </lineage>
</organism>
<dbReference type="EMBL" id="FQZV01000003">
    <property type="protein sequence ID" value="SHI51213.1"/>
    <property type="molecule type" value="Genomic_DNA"/>
</dbReference>
<dbReference type="OrthoDB" id="9794671at2"/>
<evidence type="ECO:0000259" key="1">
    <source>
        <dbReference type="Pfam" id="PF08486"/>
    </source>
</evidence>
<proteinExistence type="predicted"/>
<dbReference type="GO" id="GO:0030435">
    <property type="term" value="P:sporulation resulting in formation of a cellular spore"/>
    <property type="evidence" value="ECO:0007669"/>
    <property type="project" value="InterPro"/>
</dbReference>
<dbReference type="AlphaFoldDB" id="A0A1M6BRK1"/>
<dbReference type="InterPro" id="IPR013486">
    <property type="entry name" value="SpoIID/LytB"/>
</dbReference>
<dbReference type="GO" id="GO:0030288">
    <property type="term" value="C:outer membrane-bounded periplasmic space"/>
    <property type="evidence" value="ECO:0007669"/>
    <property type="project" value="TreeGrafter"/>
</dbReference>
<dbReference type="PANTHER" id="PTHR30032:SF4">
    <property type="entry name" value="AMIDASE ENHANCER"/>
    <property type="match status" value="1"/>
</dbReference>
<accession>A0A1M6BRK1</accession>
<dbReference type="NCBIfam" id="TIGR02669">
    <property type="entry name" value="SpoIID_LytB"/>
    <property type="match status" value="1"/>
</dbReference>
<dbReference type="Pfam" id="PF08486">
    <property type="entry name" value="SpoIID"/>
    <property type="match status" value="1"/>
</dbReference>
<evidence type="ECO:0000313" key="3">
    <source>
        <dbReference type="Proteomes" id="UP000184536"/>
    </source>
</evidence>
<dbReference type="InterPro" id="IPR013693">
    <property type="entry name" value="SpoIID/LytB_N"/>
</dbReference>
<gene>
    <name evidence="2" type="ORF">SAMN02745975_00029</name>
</gene>
<keyword evidence="3" id="KW-1185">Reference proteome</keyword>
<dbReference type="InterPro" id="IPR051922">
    <property type="entry name" value="Bact_Sporulation_Assoc"/>
</dbReference>
<dbReference type="STRING" id="1121919.SAMN02745975_00029"/>
<dbReference type="RefSeq" id="WP_110939352.1">
    <property type="nucleotide sequence ID" value="NZ_FQZV01000003.1"/>
</dbReference>
<evidence type="ECO:0000313" key="2">
    <source>
        <dbReference type="EMBL" id="SHI51213.1"/>
    </source>
</evidence>
<dbReference type="Proteomes" id="UP000184536">
    <property type="component" value="Unassembled WGS sequence"/>
</dbReference>
<feature type="domain" description="Sporulation stage II protein D amidase enhancer LytB N-terminal" evidence="1">
    <location>
        <begin position="242"/>
        <end position="331"/>
    </location>
</feature>
<reference evidence="3" key="1">
    <citation type="submission" date="2016-11" db="EMBL/GenBank/DDBJ databases">
        <authorList>
            <person name="Varghese N."/>
            <person name="Submissions S."/>
        </authorList>
    </citation>
    <scope>NUCLEOTIDE SEQUENCE [LARGE SCALE GENOMIC DNA]</scope>
    <source>
        <strain evidence="3">DSM 17957</strain>
    </source>
</reference>
<dbReference type="PANTHER" id="PTHR30032">
    <property type="entry name" value="N-ACETYLMURAMOYL-L-ALANINE AMIDASE-RELATED"/>
    <property type="match status" value="1"/>
</dbReference>
<sequence length="553" mass="61295">MNRFRPLLSVALCILLLVIPLSVHGIDPSKLPQEMKVGIRFQDTAAPLVMLYAQSGLELGFYTGNQFNRIEGFVENDDIMIRKDSYFLNMNGSFIEYSFDEQRDSGNANIHGPIHIQVGGKFNTRQDAQAFLNSIASKITNLYLVYEDGWRVWQGLYTTASNAQAGVETLKNQVPQAEYAIIPQNSGRIQVLTKAGKVLMMYNPGSSDFHFRAVPDKSGEDIVRLDGKTFRGSIIVKRLSGSDLTVINNLGLEEYLYGVVPREVSGSWPIEAQKAQAVAARNFAVNRVKLHGQHGFDVCATTHCQAYGGYSIEHPTSRKAVDETKGKLITYNGKAIEAYYHSNSGGQTEDSENIWTNPIAYIRGVKDPFSIGAPNDTWTYTMSKKQAQDILVSKGLDVGTLLDMMVTEYSRNGRAIKLEINGTMGKKIIEKDKIRATFGYNNIKSTYFTINAGGGETYILADLSQPPQKVNIKSSYILTGDGLKESGTLTTPMIFNGVEYKTAQSGISEDIMITGKGWGHGLGMSQWGAKKMAEEGYTYEQILTYYYTDVKVE</sequence>
<name>A0A1M6BRK1_9FIRM</name>
<protein>
    <submittedName>
        <fullName evidence="2">Stage II sporulation protein D</fullName>
    </submittedName>
</protein>